<evidence type="ECO:0000259" key="18">
    <source>
        <dbReference type="PROSITE" id="PS50893"/>
    </source>
</evidence>
<dbReference type="GO" id="GO:0008270">
    <property type="term" value="F:zinc ion binding"/>
    <property type="evidence" value="ECO:0007669"/>
    <property type="project" value="UniProtKB-KW"/>
</dbReference>
<evidence type="ECO:0000256" key="11">
    <source>
        <dbReference type="ARBA" id="ARBA00022881"/>
    </source>
</evidence>
<keyword evidence="5" id="KW-0547">Nucleotide-binding</keyword>
<protein>
    <recommendedName>
        <fullName evidence="15">UvrABC system protein A</fullName>
    </recommendedName>
    <alternativeName>
        <fullName evidence="16">Excinuclease ABC subunit A</fullName>
    </alternativeName>
</protein>
<gene>
    <name evidence="19" type="primary">uvrA_2</name>
    <name evidence="19" type="ORF">rosag_46190</name>
</gene>
<keyword evidence="8" id="KW-0863">Zinc-finger</keyword>
<dbReference type="PANTHER" id="PTHR43152">
    <property type="entry name" value="UVRABC SYSTEM PROTEIN A"/>
    <property type="match status" value="1"/>
</dbReference>
<evidence type="ECO:0000313" key="19">
    <source>
        <dbReference type="EMBL" id="GLC28106.1"/>
    </source>
</evidence>
<evidence type="ECO:0000256" key="6">
    <source>
        <dbReference type="ARBA" id="ARBA00022763"/>
    </source>
</evidence>
<evidence type="ECO:0000256" key="9">
    <source>
        <dbReference type="ARBA" id="ARBA00022833"/>
    </source>
</evidence>
<dbReference type="CDD" id="cd03271">
    <property type="entry name" value="ABC_UvrA_II"/>
    <property type="match status" value="1"/>
</dbReference>
<dbReference type="InterPro" id="IPR003439">
    <property type="entry name" value="ABC_transporter-like_ATP-bd"/>
</dbReference>
<evidence type="ECO:0000256" key="3">
    <source>
        <dbReference type="ARBA" id="ARBA00022723"/>
    </source>
</evidence>
<dbReference type="Gene3D" id="3.40.50.300">
    <property type="entry name" value="P-loop containing nucleotide triphosphate hydrolases"/>
    <property type="match status" value="2"/>
</dbReference>
<proteinExistence type="inferred from homology"/>
<evidence type="ECO:0000256" key="2">
    <source>
        <dbReference type="ARBA" id="ARBA00022490"/>
    </source>
</evidence>
<dbReference type="Pfam" id="PF17755">
    <property type="entry name" value="UvrA_DNA-bind"/>
    <property type="match status" value="1"/>
</dbReference>
<dbReference type="GO" id="GO:0009380">
    <property type="term" value="C:excinuclease repair complex"/>
    <property type="evidence" value="ECO:0007669"/>
    <property type="project" value="InterPro"/>
</dbReference>
<keyword evidence="20" id="KW-1185">Reference proteome</keyword>
<keyword evidence="10" id="KW-0067">ATP-binding</keyword>
<keyword evidence="9" id="KW-0862">Zinc</keyword>
<evidence type="ECO:0000256" key="14">
    <source>
        <dbReference type="ARBA" id="ARBA00038000"/>
    </source>
</evidence>
<keyword evidence="6" id="KW-0227">DNA damage</keyword>
<reference evidence="19" key="1">
    <citation type="submission" date="2022-08" db="EMBL/GenBank/DDBJ databases">
        <title>Draft genome sequencing of Roseisolibacter agri AW1220.</title>
        <authorList>
            <person name="Tobiishi Y."/>
            <person name="Tonouchi A."/>
        </authorList>
    </citation>
    <scope>NUCLEOTIDE SEQUENCE</scope>
    <source>
        <strain evidence="19">AW1220</strain>
    </source>
</reference>
<comment type="caution">
    <text evidence="19">The sequence shown here is derived from an EMBL/GenBank/DDBJ whole genome shotgun (WGS) entry which is preliminary data.</text>
</comment>
<dbReference type="GO" id="GO:0003677">
    <property type="term" value="F:DNA binding"/>
    <property type="evidence" value="ECO:0007669"/>
    <property type="project" value="UniProtKB-KW"/>
</dbReference>
<evidence type="ECO:0000256" key="17">
    <source>
        <dbReference type="SAM" id="MobiDB-lite"/>
    </source>
</evidence>
<dbReference type="GO" id="GO:0016887">
    <property type="term" value="F:ATP hydrolysis activity"/>
    <property type="evidence" value="ECO:0007669"/>
    <property type="project" value="InterPro"/>
</dbReference>
<evidence type="ECO:0000313" key="20">
    <source>
        <dbReference type="Proteomes" id="UP001161325"/>
    </source>
</evidence>
<dbReference type="PROSITE" id="PS50893">
    <property type="entry name" value="ABC_TRANSPORTER_2"/>
    <property type="match status" value="1"/>
</dbReference>
<dbReference type="GO" id="GO:0005524">
    <property type="term" value="F:ATP binding"/>
    <property type="evidence" value="ECO:0007669"/>
    <property type="project" value="UniProtKB-KW"/>
</dbReference>
<evidence type="ECO:0000256" key="4">
    <source>
        <dbReference type="ARBA" id="ARBA00022737"/>
    </source>
</evidence>
<evidence type="ECO:0000256" key="1">
    <source>
        <dbReference type="ARBA" id="ARBA00004496"/>
    </source>
</evidence>
<evidence type="ECO:0000256" key="13">
    <source>
        <dbReference type="ARBA" id="ARBA00023204"/>
    </source>
</evidence>
<evidence type="ECO:0000256" key="8">
    <source>
        <dbReference type="ARBA" id="ARBA00022771"/>
    </source>
</evidence>
<evidence type="ECO:0000256" key="10">
    <source>
        <dbReference type="ARBA" id="ARBA00022840"/>
    </source>
</evidence>
<keyword evidence="11" id="KW-0267">Excision nuclease</keyword>
<keyword evidence="3" id="KW-0479">Metal-binding</keyword>
<keyword evidence="4" id="KW-0677">Repeat</keyword>
<comment type="subcellular location">
    <subcellularLocation>
        <location evidence="1">Cytoplasm</location>
    </subcellularLocation>
</comment>
<dbReference type="RefSeq" id="WP_284352529.1">
    <property type="nucleotide sequence ID" value="NZ_BRXS01000007.1"/>
</dbReference>
<dbReference type="InterPro" id="IPR041102">
    <property type="entry name" value="UvrA_inter"/>
</dbReference>
<dbReference type="InterPro" id="IPR017871">
    <property type="entry name" value="ABC_transporter-like_CS"/>
</dbReference>
<evidence type="ECO:0000256" key="5">
    <source>
        <dbReference type="ARBA" id="ARBA00022741"/>
    </source>
</evidence>
<evidence type="ECO:0000256" key="12">
    <source>
        <dbReference type="ARBA" id="ARBA00023125"/>
    </source>
</evidence>
<dbReference type="Gene3D" id="1.10.8.280">
    <property type="entry name" value="ABC transporter ATPase domain-like"/>
    <property type="match status" value="1"/>
</dbReference>
<keyword evidence="13" id="KW-0234">DNA repair</keyword>
<feature type="region of interest" description="Disordered" evidence="17">
    <location>
        <begin position="953"/>
        <end position="976"/>
    </location>
</feature>
<dbReference type="Gene3D" id="3.30.1490.20">
    <property type="entry name" value="ATP-grasp fold, A domain"/>
    <property type="match status" value="1"/>
</dbReference>
<keyword evidence="7" id="KW-0228">DNA excision</keyword>
<comment type="similarity">
    <text evidence="14">Belongs to the ABC transporter superfamily. UvrA family.</text>
</comment>
<keyword evidence="2" id="KW-0963">Cytoplasm</keyword>
<name>A0AA37V8S4_9BACT</name>
<dbReference type="Pfam" id="PF17760">
    <property type="entry name" value="UvrA_inter"/>
    <property type="match status" value="1"/>
</dbReference>
<accession>A0AA37V8S4</accession>
<dbReference type="SUPFAM" id="SSF52540">
    <property type="entry name" value="P-loop containing nucleoside triphosphate hydrolases"/>
    <property type="match status" value="2"/>
</dbReference>
<feature type="domain" description="ABC transporter" evidence="18">
    <location>
        <begin position="606"/>
        <end position="943"/>
    </location>
</feature>
<dbReference type="GO" id="GO:0004518">
    <property type="term" value="F:nuclease activity"/>
    <property type="evidence" value="ECO:0007669"/>
    <property type="project" value="UniProtKB-KW"/>
</dbReference>
<dbReference type="NCBIfam" id="NF001503">
    <property type="entry name" value="PRK00349.1"/>
    <property type="match status" value="1"/>
</dbReference>
<dbReference type="NCBIfam" id="TIGR00630">
    <property type="entry name" value="uvra"/>
    <property type="match status" value="1"/>
</dbReference>
<dbReference type="Proteomes" id="UP001161325">
    <property type="component" value="Unassembled WGS sequence"/>
</dbReference>
<keyword evidence="12" id="KW-0238">DNA-binding</keyword>
<dbReference type="EMBL" id="BRXS01000007">
    <property type="protein sequence ID" value="GLC28106.1"/>
    <property type="molecule type" value="Genomic_DNA"/>
</dbReference>
<dbReference type="InterPro" id="IPR004602">
    <property type="entry name" value="UvrA"/>
</dbReference>
<dbReference type="InterPro" id="IPR041552">
    <property type="entry name" value="UvrA_DNA-bd"/>
</dbReference>
<organism evidence="19 20">
    <name type="scientific">Roseisolibacter agri</name>
    <dbReference type="NCBI Taxonomy" id="2014610"/>
    <lineage>
        <taxon>Bacteria</taxon>
        <taxon>Pseudomonadati</taxon>
        <taxon>Gemmatimonadota</taxon>
        <taxon>Gemmatimonadia</taxon>
        <taxon>Gemmatimonadales</taxon>
        <taxon>Gemmatimonadaceae</taxon>
        <taxon>Roseisolibacter</taxon>
    </lineage>
</organism>
<dbReference type="PROSITE" id="PS00211">
    <property type="entry name" value="ABC_TRANSPORTER_1"/>
    <property type="match status" value="2"/>
</dbReference>
<dbReference type="AlphaFoldDB" id="A0AA37V8S4"/>
<dbReference type="Gene3D" id="1.20.1580.10">
    <property type="entry name" value="ABC transporter ATPase like domain"/>
    <property type="match status" value="2"/>
</dbReference>
<evidence type="ECO:0000256" key="7">
    <source>
        <dbReference type="ARBA" id="ARBA00022769"/>
    </source>
</evidence>
<dbReference type="PANTHER" id="PTHR43152:SF3">
    <property type="entry name" value="UVRABC SYSTEM PROTEIN A"/>
    <property type="match status" value="1"/>
</dbReference>
<sequence>MKDRILVRGARQHNLKGFDLEIPRRSFTVITGPSGSGKSSLAFDTIYAEGQRRYVESLSAYARQFLERMEKPLVDAVEGLSPAVAIEQKNPTKTSRSTVGTATEVYDYLRLLWSRVGRTYCPACGRELKPDTPQSVRAAIESLPEGTRFSVAFPLRLSAKVTHAVVLENLRAQGFVRVALDGETLHLDDVESRGLDLAKVKDLLVIVDRLATGPDVGGRLADALGTAFREGDGDATVLFTAPVPSPIAVSTPRGMEAGQPVTRLNFTERYECPNDGTRLPAPTPQLFSFNNPRGACETCNGFGAILEYDEALIVPSPERTLRDGAIDPWTKPRYEAERRKVVEYARREGIPVDVPWRELSRAQQEQILHGKARGFVGAFPFMRSKEEKRYKQYIRVFLRQYQTAQTCPTCKGTKLKPEALQVRLGGASIADAAEMPVDRLTVWLDALALTEFEQQVAAHILLEAQSRVRFLCDVGLGYLSLNRATRTLSGGEAQRIGLANSLGAQLVDTLYVLDEPSIGLHSRDMERLLKLLHRLRDGGNTVLVVEHDPEAIEVADYMVELGPESGEKGGYVVFAGPMSRVSESPLTGAYMTGKRSIPTPTERRKLGPRWLTLTGAREHNLKGVDLRIPLGTLTCVTGVSGSGKSTLVHDVLYRALEQKITGEHTAKQHLGEKVGAYDTLTGWETLDDVVLIDQSPIGRSPRSNPVTYVKAYDEIRRIFAAQPLAKQRGYTASTFSFNSAGGRCETCEGAGYLEVEMVFMADVFVPCDQCGGKRFKPEVLEITVHGRTIHDVLQLTIDDAIRFFPREEKLGQALWQLQQVGLGYLRLGQPATTLSGGEAQRIKIARELTQSAKTKGKKLYVMDEPTTGLHLEDVRKLAEVLDRLVNAGHTLVLIEHNLDVIKLADWVVDLGPEAGDRGGEIIAQGRPEEVMLEPRSHTGRFLKRVLLGGPGAPPAAPILEAPARKRATRRASSATG</sequence>
<dbReference type="GO" id="GO:0006289">
    <property type="term" value="P:nucleotide-excision repair"/>
    <property type="evidence" value="ECO:0007669"/>
    <property type="project" value="InterPro"/>
</dbReference>
<dbReference type="GO" id="GO:0005737">
    <property type="term" value="C:cytoplasm"/>
    <property type="evidence" value="ECO:0007669"/>
    <property type="project" value="UniProtKB-SubCell"/>
</dbReference>
<evidence type="ECO:0000256" key="16">
    <source>
        <dbReference type="ARBA" id="ARBA00042156"/>
    </source>
</evidence>
<dbReference type="InterPro" id="IPR027417">
    <property type="entry name" value="P-loop_NTPase"/>
</dbReference>
<evidence type="ECO:0000256" key="15">
    <source>
        <dbReference type="ARBA" id="ARBA00039316"/>
    </source>
</evidence>
<dbReference type="InterPro" id="IPR013815">
    <property type="entry name" value="ATP_grasp_subdomain_1"/>
</dbReference>